<comment type="caution">
    <text evidence="2">The sequence shown here is derived from an EMBL/GenBank/DDBJ whole genome shotgun (WGS) entry which is preliminary data.</text>
</comment>
<accession>A0ABX1NN18</accession>
<evidence type="ECO:0000313" key="2">
    <source>
        <dbReference type="EMBL" id="NMG00707.1"/>
    </source>
</evidence>
<proteinExistence type="predicted"/>
<keyword evidence="3" id="KW-1185">Reference proteome</keyword>
<reference evidence="2 3" key="1">
    <citation type="submission" date="2019-12" db="EMBL/GenBank/DDBJ databases">
        <title>Comparative genomics gives insights into the taxonomy of the Azoarcus-Aromatoleum group and reveals separate origins of nif in the plant-associated Azoarcus and non-plant-associated Aromatoleum sub-groups.</title>
        <authorList>
            <person name="Lafos M."/>
            <person name="Maluk M."/>
            <person name="Batista M."/>
            <person name="Junghare M."/>
            <person name="Carmona M."/>
            <person name="Faoro H."/>
            <person name="Cruz L.M."/>
            <person name="Battistoni F."/>
            <person name="De Souza E."/>
            <person name="Pedrosa F."/>
            <person name="Chen W.-M."/>
            <person name="Poole P.S."/>
            <person name="Dixon R.A."/>
            <person name="James E.K."/>
        </authorList>
    </citation>
    <scope>NUCLEOTIDE SEQUENCE [LARGE SCALE GENOMIC DNA]</scope>
    <source>
        <strain evidence="2 3">T</strain>
    </source>
</reference>
<evidence type="ECO:0000256" key="1">
    <source>
        <dbReference type="SAM" id="SignalP"/>
    </source>
</evidence>
<feature type="signal peptide" evidence="1">
    <location>
        <begin position="1"/>
        <end position="28"/>
    </location>
</feature>
<keyword evidence="1" id="KW-0732">Signal</keyword>
<name>A0ABX1NN18_9RHOO</name>
<gene>
    <name evidence="2" type="ORF">GPA27_25320</name>
</gene>
<dbReference type="Proteomes" id="UP000634522">
    <property type="component" value="Unassembled WGS sequence"/>
</dbReference>
<protein>
    <submittedName>
        <fullName evidence="2">Uncharacterized protein</fullName>
    </submittedName>
</protein>
<feature type="chain" id="PRO_5047111553" evidence="1">
    <location>
        <begin position="29"/>
        <end position="112"/>
    </location>
</feature>
<dbReference type="RefSeq" id="WP_169143220.1">
    <property type="nucleotide sequence ID" value="NZ_WTVS01000093.1"/>
</dbReference>
<sequence>MCNPIVRRCLILLAGLAQLAAFAPPAAAADTDLANIPMAVSNNAPPNFMFMVDNSGSMSNIVPEAPYSATGPSYLGGTCTASSQAIQTSNEVYLRVVNGVPKVQLANRVGSG</sequence>
<organism evidence="2 3">
    <name type="scientific">Aromatoleum toluolicum</name>
    <dbReference type="NCBI Taxonomy" id="90060"/>
    <lineage>
        <taxon>Bacteria</taxon>
        <taxon>Pseudomonadati</taxon>
        <taxon>Pseudomonadota</taxon>
        <taxon>Betaproteobacteria</taxon>
        <taxon>Rhodocyclales</taxon>
        <taxon>Rhodocyclaceae</taxon>
        <taxon>Aromatoleum</taxon>
    </lineage>
</organism>
<dbReference type="EMBL" id="WTVS01000093">
    <property type="protein sequence ID" value="NMG00707.1"/>
    <property type="molecule type" value="Genomic_DNA"/>
</dbReference>
<evidence type="ECO:0000313" key="3">
    <source>
        <dbReference type="Proteomes" id="UP000634522"/>
    </source>
</evidence>
<feature type="non-terminal residue" evidence="2">
    <location>
        <position position="112"/>
    </location>
</feature>